<name>A0A286GM16_9BACT</name>
<feature type="region of interest" description="Disordered" evidence="1">
    <location>
        <begin position="92"/>
        <end position="131"/>
    </location>
</feature>
<feature type="region of interest" description="Disordered" evidence="1">
    <location>
        <begin position="515"/>
        <end position="539"/>
    </location>
</feature>
<proteinExistence type="predicted"/>
<organism evidence="2 3">
    <name type="scientific">Spirosoma fluviale</name>
    <dbReference type="NCBI Taxonomy" id="1597977"/>
    <lineage>
        <taxon>Bacteria</taxon>
        <taxon>Pseudomonadati</taxon>
        <taxon>Bacteroidota</taxon>
        <taxon>Cytophagia</taxon>
        <taxon>Cytophagales</taxon>
        <taxon>Cytophagaceae</taxon>
        <taxon>Spirosoma</taxon>
    </lineage>
</organism>
<dbReference type="SUPFAM" id="SSF56925">
    <property type="entry name" value="OMPA-like"/>
    <property type="match status" value="1"/>
</dbReference>
<dbReference type="Proteomes" id="UP000219452">
    <property type="component" value="Unassembled WGS sequence"/>
</dbReference>
<accession>A0A286GM16</accession>
<gene>
    <name evidence="2" type="ORF">SAMN06269250_5379</name>
</gene>
<feature type="compositionally biased region" description="Polar residues" evidence="1">
    <location>
        <begin position="106"/>
        <end position="131"/>
    </location>
</feature>
<evidence type="ECO:0000256" key="1">
    <source>
        <dbReference type="SAM" id="MobiDB-lite"/>
    </source>
</evidence>
<reference evidence="3" key="1">
    <citation type="submission" date="2017-09" db="EMBL/GenBank/DDBJ databases">
        <authorList>
            <person name="Varghese N."/>
            <person name="Submissions S."/>
        </authorList>
    </citation>
    <scope>NUCLEOTIDE SEQUENCE [LARGE SCALE GENOMIC DNA]</scope>
    <source>
        <strain evidence="3">DSM 29961</strain>
    </source>
</reference>
<sequence>MNKDTEMDELDKNLPDDFWRKTFDEATETPPPRVWAAIERKLDEADSPKVVPLWGSGLASSRPLIWGSGLAAAVALLLVGWWVVRTASTSSAPVAHHTRPVAPSENGVTSQSQSGLTTSADPKNSLADVSTTQTTRANEALKNSITSFSDKSQLSLARSLPDAGGRKARVKDTNRAIDTNEPAFGSGLAALQEHIAAVEMSQRTQPVASRVAAASYSADHHAGSGIQAFGSNTVAAFDKLSGRPLRLRTVGAIQRIVWARPAEASMEPEMVKSKQKSRELWASVSMMPGSFNPAVSIKEAQPAFSNTLIASSAGSNQSAVNSRASFSVAYQAGAGVQLTDRWSVESGVGYLSGRSTVETPAQQYLASVQMDALSNRNTGLNNLYADALRSSVRSNDLASAPQANYSGMAANNYKSAYDSRNIQAVTNDYQFVQVPVQVGYQFRPRKKLSMAVLGGLLTNIFVKNTVGETLVITSKDGVYRPVSLAATMGARVRYRPSRQWSASIAGVYQPSLETSTTTDSQIQNRPTSSGMSFGVDYHF</sequence>
<dbReference type="RefSeq" id="WP_245877980.1">
    <property type="nucleotide sequence ID" value="NZ_OCNH01000006.1"/>
</dbReference>
<evidence type="ECO:0008006" key="4">
    <source>
        <dbReference type="Google" id="ProtNLM"/>
    </source>
</evidence>
<protein>
    <recommendedName>
        <fullName evidence="4">Outer membrane protein beta-barrel domain-containing protein</fullName>
    </recommendedName>
</protein>
<feature type="compositionally biased region" description="Polar residues" evidence="1">
    <location>
        <begin position="515"/>
        <end position="531"/>
    </location>
</feature>
<evidence type="ECO:0000313" key="3">
    <source>
        <dbReference type="Proteomes" id="UP000219452"/>
    </source>
</evidence>
<keyword evidence="3" id="KW-1185">Reference proteome</keyword>
<evidence type="ECO:0000313" key="2">
    <source>
        <dbReference type="EMBL" id="SOD96583.1"/>
    </source>
</evidence>
<dbReference type="EMBL" id="OCNH01000006">
    <property type="protein sequence ID" value="SOD96583.1"/>
    <property type="molecule type" value="Genomic_DNA"/>
</dbReference>
<dbReference type="AlphaFoldDB" id="A0A286GM16"/>
<dbReference type="InterPro" id="IPR011250">
    <property type="entry name" value="OMP/PagP_B-barrel"/>
</dbReference>